<dbReference type="RefSeq" id="WP_111518764.1">
    <property type="nucleotide sequence ID" value="NZ_QKUB01000009.1"/>
</dbReference>
<gene>
    <name evidence="2" type="ORF">BCF89_1093</name>
</gene>
<proteinExistence type="predicted"/>
<feature type="transmembrane region" description="Helical" evidence="1">
    <location>
        <begin position="12"/>
        <end position="33"/>
    </location>
</feature>
<feature type="transmembrane region" description="Helical" evidence="1">
    <location>
        <begin position="112"/>
        <end position="132"/>
    </location>
</feature>
<keyword evidence="1" id="KW-0812">Transmembrane</keyword>
<name>A0A2W7HVK9_9BACT</name>
<keyword evidence="3" id="KW-1185">Reference proteome</keyword>
<evidence type="ECO:0000313" key="2">
    <source>
        <dbReference type="EMBL" id="PZV99235.1"/>
    </source>
</evidence>
<dbReference type="NCBIfam" id="NF045996">
    <property type="entry name" value="MAG0920_fam"/>
    <property type="match status" value="1"/>
</dbReference>
<keyword evidence="1" id="KW-0472">Membrane</keyword>
<dbReference type="EMBL" id="QKUB01000009">
    <property type="protein sequence ID" value="PZV99235.1"/>
    <property type="molecule type" value="Genomic_DNA"/>
</dbReference>
<protein>
    <submittedName>
        <fullName evidence="2">Uncharacterized protein</fullName>
    </submittedName>
</protein>
<comment type="caution">
    <text evidence="2">The sequence shown here is derived from an EMBL/GenBank/DDBJ whole genome shotgun (WGS) entry which is preliminary data.</text>
</comment>
<feature type="transmembrane region" description="Helical" evidence="1">
    <location>
        <begin position="77"/>
        <end position="100"/>
    </location>
</feature>
<evidence type="ECO:0000313" key="3">
    <source>
        <dbReference type="Proteomes" id="UP000249646"/>
    </source>
</evidence>
<keyword evidence="1" id="KW-1133">Transmembrane helix</keyword>
<accession>A0A2W7HVK9</accession>
<dbReference type="AlphaFoldDB" id="A0A2W7HVK9"/>
<dbReference type="OrthoDB" id="396595at2"/>
<reference evidence="2 3" key="1">
    <citation type="submission" date="2018-06" db="EMBL/GenBank/DDBJ databases">
        <title>Genomic Encyclopedia of Archaeal and Bacterial Type Strains, Phase II (KMG-II): from individual species to whole genera.</title>
        <authorList>
            <person name="Goeker M."/>
        </authorList>
    </citation>
    <scope>NUCLEOTIDE SEQUENCE [LARGE SCALE GENOMIC DNA]</scope>
    <source>
        <strain evidence="2 3">ATCC 51348</strain>
    </source>
</reference>
<dbReference type="Proteomes" id="UP000249646">
    <property type="component" value="Unassembled WGS sequence"/>
</dbReference>
<organism evidence="2 3">
    <name type="scientific">Metamycoplasma auris</name>
    <dbReference type="NCBI Taxonomy" id="51363"/>
    <lineage>
        <taxon>Bacteria</taxon>
        <taxon>Bacillati</taxon>
        <taxon>Mycoplasmatota</taxon>
        <taxon>Mycoplasmoidales</taxon>
        <taxon>Metamycoplasmataceae</taxon>
        <taxon>Metamycoplasma</taxon>
    </lineage>
</organism>
<sequence>MISADNKLFNPLATTFSFLNLFLLIAFYIFLLMSHYQIKRIWIKEKSSNFFLSKNIKIDNTFFDTFNNKLKKLIPPFIVFIVISIPLFSILLSFITRFHIDILKAKVTYFIYLWWAALGFAIAVFSISLFFIKKMNKVKKEFNQWKIKNSKLDGLLFENIQMKENIDLLNKFKFSDNLDLYIIVRKRDYYLTQKYKIKNDNWKEYFYKYDDKKLSEEFYYFLIFNYDDVAIDMESYTLEDYSYVYQNRNYIFNR</sequence>
<evidence type="ECO:0000256" key="1">
    <source>
        <dbReference type="SAM" id="Phobius"/>
    </source>
</evidence>